<name>X1D5Q2_9ZZZZ</name>
<protein>
    <submittedName>
        <fullName evidence="1">Uncharacterized protein</fullName>
    </submittedName>
</protein>
<dbReference type="AlphaFoldDB" id="X1D5Q2"/>
<organism evidence="1">
    <name type="scientific">marine sediment metagenome</name>
    <dbReference type="NCBI Taxonomy" id="412755"/>
    <lineage>
        <taxon>unclassified sequences</taxon>
        <taxon>metagenomes</taxon>
        <taxon>ecological metagenomes</taxon>
    </lineage>
</organism>
<accession>X1D5Q2</accession>
<evidence type="ECO:0000313" key="1">
    <source>
        <dbReference type="EMBL" id="GAH00439.1"/>
    </source>
</evidence>
<sequence>MDVDGIHKLAKELEEFHGGKTSEQLTDEAYYTDKFSTPLIQAPYHVVRTGTTARLIDSPAEHIITANPQVFTE</sequence>
<feature type="non-terminal residue" evidence="1">
    <location>
        <position position="73"/>
    </location>
</feature>
<dbReference type="EMBL" id="BART01021454">
    <property type="protein sequence ID" value="GAH00439.1"/>
    <property type="molecule type" value="Genomic_DNA"/>
</dbReference>
<gene>
    <name evidence="1" type="ORF">S01H4_39568</name>
</gene>
<comment type="caution">
    <text evidence="1">The sequence shown here is derived from an EMBL/GenBank/DDBJ whole genome shotgun (WGS) entry which is preliminary data.</text>
</comment>
<proteinExistence type="predicted"/>
<reference evidence="1" key="1">
    <citation type="journal article" date="2014" name="Front. Microbiol.">
        <title>High frequency of phylogenetically diverse reductive dehalogenase-homologous genes in deep subseafloor sedimentary metagenomes.</title>
        <authorList>
            <person name="Kawai M."/>
            <person name="Futagami T."/>
            <person name="Toyoda A."/>
            <person name="Takaki Y."/>
            <person name="Nishi S."/>
            <person name="Hori S."/>
            <person name="Arai W."/>
            <person name="Tsubouchi T."/>
            <person name="Morono Y."/>
            <person name="Uchiyama I."/>
            <person name="Ito T."/>
            <person name="Fujiyama A."/>
            <person name="Inagaki F."/>
            <person name="Takami H."/>
        </authorList>
    </citation>
    <scope>NUCLEOTIDE SEQUENCE</scope>
    <source>
        <strain evidence="1">Expedition CK06-06</strain>
    </source>
</reference>